<dbReference type="InterPro" id="IPR016040">
    <property type="entry name" value="NAD(P)-bd_dom"/>
</dbReference>
<gene>
    <name evidence="2" type="ORF">Bcop_1306</name>
</gene>
<feature type="domain" description="NAD(P)-binding" evidence="1">
    <location>
        <begin position="7"/>
        <end position="118"/>
    </location>
</feature>
<dbReference type="InterPro" id="IPR036291">
    <property type="entry name" value="NAD(P)-bd_dom_sf"/>
</dbReference>
<protein>
    <submittedName>
        <fullName evidence="2">Semialdehyde dehydrogenase NAD-binding</fullName>
    </submittedName>
</protein>
<evidence type="ECO:0000313" key="2">
    <source>
        <dbReference type="EMBL" id="EGJ71505.1"/>
    </source>
</evidence>
<name>F3ZNS9_9BACE</name>
<dbReference type="STRING" id="679937.Bcop_1306"/>
<dbReference type="PANTHER" id="PTHR14097:SF7">
    <property type="entry name" value="OXIDOREDUCTASE HTATIP2"/>
    <property type="match status" value="1"/>
</dbReference>
<evidence type="ECO:0000259" key="1">
    <source>
        <dbReference type="Pfam" id="PF13460"/>
    </source>
</evidence>
<sequence>MKAIVIGATGATGRELVKQLLAKEWVSEVVALVARKKLPDHGKLNQQIIDFDKIEEYADLIKGDIAFTCMGTTLKIAGSKEAQWKVDYDYQYQFAQIAKRNGVPTFVLLSAMNADSRSSVFYSKMKGKLEESIVNLDFSRLIIFHPSLLIRPNTDLPLEKLSANILNGLNKIGLLKKYKPLRVSDVATAMIESTHHFNHKINRIEVEDILTLIK</sequence>
<reference evidence="2 3" key="1">
    <citation type="journal article" date="2011" name="Stand. Genomic Sci.">
        <title>Non-contiguous finished genome sequence of Bacteroides coprosuis type strain (PC139).</title>
        <authorList>
            <person name="Land M."/>
            <person name="Held B."/>
            <person name="Gronow S."/>
            <person name="Abt B."/>
            <person name="Lucas S."/>
            <person name="Del Rio T.G."/>
            <person name="Nolan M."/>
            <person name="Tice H."/>
            <person name="Cheng J.F."/>
            <person name="Pitluck S."/>
            <person name="Liolios K."/>
            <person name="Pagani I."/>
            <person name="Ivanova N."/>
            <person name="Mavromatis K."/>
            <person name="Mikhailova N."/>
            <person name="Pati A."/>
            <person name="Tapia R."/>
            <person name="Han C."/>
            <person name="Goodwin L."/>
            <person name="Chen A."/>
            <person name="Palaniappan K."/>
            <person name="Hauser L."/>
            <person name="Brambilla E.M."/>
            <person name="Rohde M."/>
            <person name="Goker M."/>
            <person name="Detter J.C."/>
            <person name="Woyke T."/>
            <person name="Bristow J."/>
            <person name="Eisen J.A."/>
            <person name="Markowitz V."/>
            <person name="Hugenholtz P."/>
            <person name="Kyrpides N.C."/>
            <person name="Klenk H.P."/>
            <person name="Lapidus A."/>
        </authorList>
    </citation>
    <scope>NUCLEOTIDE SEQUENCE</scope>
    <source>
        <strain evidence="2 3">DSM 18011</strain>
    </source>
</reference>
<dbReference type="AlphaFoldDB" id="F3ZNS9"/>
<dbReference type="PANTHER" id="PTHR14097">
    <property type="entry name" value="OXIDOREDUCTASE HTATIP2"/>
    <property type="match status" value="1"/>
</dbReference>
<organism evidence="2 3">
    <name type="scientific">Bacteroides coprosuis DSM 18011</name>
    <dbReference type="NCBI Taxonomy" id="679937"/>
    <lineage>
        <taxon>Bacteria</taxon>
        <taxon>Pseudomonadati</taxon>
        <taxon>Bacteroidota</taxon>
        <taxon>Bacteroidia</taxon>
        <taxon>Bacteroidales</taxon>
        <taxon>Bacteroidaceae</taxon>
        <taxon>Bacteroides</taxon>
    </lineage>
</organism>
<dbReference type="EMBL" id="CM001167">
    <property type="protein sequence ID" value="EGJ71505.1"/>
    <property type="molecule type" value="Genomic_DNA"/>
</dbReference>
<proteinExistence type="predicted"/>
<keyword evidence="3" id="KW-1185">Reference proteome</keyword>
<dbReference type="Pfam" id="PF13460">
    <property type="entry name" value="NAD_binding_10"/>
    <property type="match status" value="1"/>
</dbReference>
<dbReference type="SUPFAM" id="SSF51735">
    <property type="entry name" value="NAD(P)-binding Rossmann-fold domains"/>
    <property type="match status" value="1"/>
</dbReference>
<dbReference type="OrthoDB" id="9798632at2"/>
<evidence type="ECO:0000313" key="3">
    <source>
        <dbReference type="Proteomes" id="UP000018439"/>
    </source>
</evidence>
<dbReference type="HOGENOM" id="CLU_071330_2_2_10"/>
<dbReference type="eggNOG" id="COG0702">
    <property type="taxonomic scope" value="Bacteria"/>
</dbReference>
<dbReference type="Gene3D" id="3.40.50.720">
    <property type="entry name" value="NAD(P)-binding Rossmann-like Domain"/>
    <property type="match status" value="1"/>
</dbReference>
<dbReference type="Proteomes" id="UP000018439">
    <property type="component" value="Chromosome"/>
</dbReference>
<accession>F3ZNS9</accession>